<protein>
    <recommendedName>
        <fullName evidence="4">DUF2178 domain-containing protein</fullName>
    </recommendedName>
</protein>
<feature type="transmembrane region" description="Helical" evidence="1">
    <location>
        <begin position="36"/>
        <end position="56"/>
    </location>
</feature>
<feature type="transmembrane region" description="Helical" evidence="1">
    <location>
        <begin position="5"/>
        <end position="24"/>
    </location>
</feature>
<proteinExistence type="predicted"/>
<dbReference type="Proteomes" id="UP000823824">
    <property type="component" value="Unassembled WGS sequence"/>
</dbReference>
<keyword evidence="1" id="KW-1133">Transmembrane helix</keyword>
<dbReference type="Pfam" id="PF09946">
    <property type="entry name" value="DUF2178"/>
    <property type="match status" value="1"/>
</dbReference>
<sequence length="141" mass="15862">MKNRVVLLSLTIAGLFCWILMFVLNASSRDFGGISYLLSVSGAALVGTGVGSLIQLERLSRDPAYRQRQKAQFDERNQAIRDRAGCIAGFLTVGLLVVSGLIFLGLEWFGIPDWVGWVFIGIYLFYILAFLGLYKWFQRKM</sequence>
<gene>
    <name evidence="2" type="ORF">H9787_05915</name>
</gene>
<accession>A0A9D2LIM6</accession>
<evidence type="ECO:0000313" key="2">
    <source>
        <dbReference type="EMBL" id="HJB13230.1"/>
    </source>
</evidence>
<reference evidence="2" key="2">
    <citation type="submission" date="2021-04" db="EMBL/GenBank/DDBJ databases">
        <authorList>
            <person name="Gilroy R."/>
        </authorList>
    </citation>
    <scope>NUCLEOTIDE SEQUENCE</scope>
    <source>
        <strain evidence="2">ChiBcec18-1249</strain>
    </source>
</reference>
<feature type="transmembrane region" description="Helical" evidence="1">
    <location>
        <begin position="114"/>
        <end position="137"/>
    </location>
</feature>
<dbReference type="InterPro" id="IPR019235">
    <property type="entry name" value="DUF2178_TM"/>
</dbReference>
<dbReference type="EMBL" id="DWZJ01000050">
    <property type="protein sequence ID" value="HJB13230.1"/>
    <property type="molecule type" value="Genomic_DNA"/>
</dbReference>
<keyword evidence="1" id="KW-0472">Membrane</keyword>
<feature type="transmembrane region" description="Helical" evidence="1">
    <location>
        <begin position="86"/>
        <end position="108"/>
    </location>
</feature>
<comment type="caution">
    <text evidence="2">The sequence shown here is derived from an EMBL/GenBank/DDBJ whole genome shotgun (WGS) entry which is preliminary data.</text>
</comment>
<organism evidence="2 3">
    <name type="scientific">Candidatus Oscillibacter excrementigallinarum</name>
    <dbReference type="NCBI Taxonomy" id="2838716"/>
    <lineage>
        <taxon>Bacteria</taxon>
        <taxon>Bacillati</taxon>
        <taxon>Bacillota</taxon>
        <taxon>Clostridia</taxon>
        <taxon>Eubacteriales</taxon>
        <taxon>Oscillospiraceae</taxon>
        <taxon>Oscillibacter</taxon>
    </lineage>
</organism>
<evidence type="ECO:0000313" key="3">
    <source>
        <dbReference type="Proteomes" id="UP000823824"/>
    </source>
</evidence>
<evidence type="ECO:0008006" key="4">
    <source>
        <dbReference type="Google" id="ProtNLM"/>
    </source>
</evidence>
<evidence type="ECO:0000256" key="1">
    <source>
        <dbReference type="SAM" id="Phobius"/>
    </source>
</evidence>
<reference evidence="2" key="1">
    <citation type="journal article" date="2021" name="PeerJ">
        <title>Extensive microbial diversity within the chicken gut microbiome revealed by metagenomics and culture.</title>
        <authorList>
            <person name="Gilroy R."/>
            <person name="Ravi A."/>
            <person name="Getino M."/>
            <person name="Pursley I."/>
            <person name="Horton D.L."/>
            <person name="Alikhan N.F."/>
            <person name="Baker D."/>
            <person name="Gharbi K."/>
            <person name="Hall N."/>
            <person name="Watson M."/>
            <person name="Adriaenssens E.M."/>
            <person name="Foster-Nyarko E."/>
            <person name="Jarju S."/>
            <person name="Secka A."/>
            <person name="Antonio M."/>
            <person name="Oren A."/>
            <person name="Chaudhuri R.R."/>
            <person name="La Ragione R."/>
            <person name="Hildebrand F."/>
            <person name="Pallen M.J."/>
        </authorList>
    </citation>
    <scope>NUCLEOTIDE SEQUENCE</scope>
    <source>
        <strain evidence="2">ChiBcec18-1249</strain>
    </source>
</reference>
<dbReference type="AlphaFoldDB" id="A0A9D2LIM6"/>
<keyword evidence="1" id="KW-0812">Transmembrane</keyword>
<name>A0A9D2LIM6_9FIRM</name>